<feature type="domain" description="PDZ" evidence="9">
    <location>
        <begin position="610"/>
        <end position="707"/>
    </location>
</feature>
<accession>A0A1R3IDQ0</accession>
<dbReference type="OrthoDB" id="4217619at2759"/>
<dbReference type="InterPro" id="IPR039382">
    <property type="entry name" value="DEGP1/8_PDZ_dom"/>
</dbReference>
<reference evidence="10 11" key="1">
    <citation type="submission" date="2013-09" db="EMBL/GenBank/DDBJ databases">
        <title>Corchorus capsularis genome sequencing.</title>
        <authorList>
            <person name="Alam M."/>
            <person name="Haque M.S."/>
            <person name="Islam M.S."/>
            <person name="Emdad E.M."/>
            <person name="Islam M.M."/>
            <person name="Ahmed B."/>
            <person name="Halim A."/>
            <person name="Hossen Q.M.M."/>
            <person name="Hossain M.Z."/>
            <person name="Ahmed R."/>
            <person name="Khan M.M."/>
            <person name="Islam R."/>
            <person name="Rashid M.M."/>
            <person name="Khan S.A."/>
            <person name="Rahman M.S."/>
            <person name="Alam M."/>
        </authorList>
    </citation>
    <scope>NUCLEOTIDE SEQUENCE [LARGE SCALE GENOMIC DNA]</scope>
    <source>
        <strain evidence="11">cv. CVL-1</strain>
        <tissue evidence="10">Whole seedling</tissue>
    </source>
</reference>
<protein>
    <recommendedName>
        <fullName evidence="9">PDZ domain-containing protein</fullName>
    </recommendedName>
</protein>
<evidence type="ECO:0000256" key="3">
    <source>
        <dbReference type="ARBA" id="ARBA00022528"/>
    </source>
</evidence>
<evidence type="ECO:0000256" key="6">
    <source>
        <dbReference type="ARBA" id="ARBA00022801"/>
    </source>
</evidence>
<dbReference type="GO" id="GO:0006508">
    <property type="term" value="P:proteolysis"/>
    <property type="evidence" value="ECO:0007669"/>
    <property type="project" value="UniProtKB-KW"/>
</dbReference>
<evidence type="ECO:0000256" key="8">
    <source>
        <dbReference type="ARBA" id="ARBA00022946"/>
    </source>
</evidence>
<dbReference type="PRINTS" id="PR00834">
    <property type="entry name" value="PROTEASES2C"/>
</dbReference>
<dbReference type="InterPro" id="IPR051201">
    <property type="entry name" value="Chloro_Bact_Ser_Proteases"/>
</dbReference>
<dbReference type="Proteomes" id="UP000188268">
    <property type="component" value="Unassembled WGS sequence"/>
</dbReference>
<evidence type="ECO:0000256" key="2">
    <source>
        <dbReference type="ARBA" id="ARBA00010541"/>
    </source>
</evidence>
<comment type="caution">
    <text evidence="10">The sequence shown here is derived from an EMBL/GenBank/DDBJ whole genome shotgun (WGS) entry which is preliminary data.</text>
</comment>
<keyword evidence="11" id="KW-1185">Reference proteome</keyword>
<dbReference type="Gramene" id="OMO80675">
    <property type="protein sequence ID" value="OMO80675"/>
    <property type="gene ID" value="CCACVL1_12825"/>
</dbReference>
<dbReference type="InterPro" id="IPR001478">
    <property type="entry name" value="PDZ"/>
</dbReference>
<dbReference type="CDD" id="cd00990">
    <property type="entry name" value="cpPDZ_AtDEGP1-like"/>
    <property type="match status" value="1"/>
</dbReference>
<keyword evidence="7" id="KW-0720">Serine protease</keyword>
<evidence type="ECO:0000256" key="4">
    <source>
        <dbReference type="ARBA" id="ARBA00022640"/>
    </source>
</evidence>
<keyword evidence="5" id="KW-0645">Protease</keyword>
<dbReference type="Gene3D" id="2.30.42.10">
    <property type="match status" value="1"/>
</dbReference>
<dbReference type="SUPFAM" id="SSF50494">
    <property type="entry name" value="Trypsin-like serine proteases"/>
    <property type="match status" value="1"/>
</dbReference>
<dbReference type="SMART" id="SM00228">
    <property type="entry name" value="PDZ"/>
    <property type="match status" value="1"/>
</dbReference>
<dbReference type="Pfam" id="PF13365">
    <property type="entry name" value="Trypsin_2"/>
    <property type="match status" value="1"/>
</dbReference>
<keyword evidence="3" id="KW-0150">Chloroplast</keyword>
<dbReference type="InterPro" id="IPR009003">
    <property type="entry name" value="Peptidase_S1_PA"/>
</dbReference>
<comment type="similarity">
    <text evidence="2">Belongs to the peptidase S1C family.</text>
</comment>
<dbReference type="FunFam" id="2.40.10.10:FF:000103">
    <property type="entry name" value="Protease Do-like 1, chloroplastic"/>
    <property type="match status" value="1"/>
</dbReference>
<keyword evidence="8" id="KW-0809">Transit peptide</keyword>
<gene>
    <name evidence="10" type="ORF">CCACVL1_12825</name>
</gene>
<organism evidence="10 11">
    <name type="scientific">Corchorus capsularis</name>
    <name type="common">Jute</name>
    <dbReference type="NCBI Taxonomy" id="210143"/>
    <lineage>
        <taxon>Eukaryota</taxon>
        <taxon>Viridiplantae</taxon>
        <taxon>Streptophyta</taxon>
        <taxon>Embryophyta</taxon>
        <taxon>Tracheophyta</taxon>
        <taxon>Spermatophyta</taxon>
        <taxon>Magnoliopsida</taxon>
        <taxon>eudicotyledons</taxon>
        <taxon>Gunneridae</taxon>
        <taxon>Pentapetalae</taxon>
        <taxon>rosids</taxon>
        <taxon>malvids</taxon>
        <taxon>Malvales</taxon>
        <taxon>Malvaceae</taxon>
        <taxon>Grewioideae</taxon>
        <taxon>Apeibeae</taxon>
        <taxon>Corchorus</taxon>
    </lineage>
</organism>
<keyword evidence="4" id="KW-0934">Plastid</keyword>
<proteinExistence type="inferred from homology"/>
<dbReference type="STRING" id="210143.A0A1R3IDQ0"/>
<dbReference type="PANTHER" id="PTHR43343:SF2">
    <property type="entry name" value="PDZ DOMAIN-CONTAINING PROTEIN"/>
    <property type="match status" value="1"/>
</dbReference>
<keyword evidence="6" id="KW-0378">Hydrolase</keyword>
<dbReference type="PANTHER" id="PTHR43343">
    <property type="entry name" value="PEPTIDASE S12"/>
    <property type="match status" value="1"/>
</dbReference>
<name>A0A1R3IDQ0_COCAP</name>
<evidence type="ECO:0000313" key="10">
    <source>
        <dbReference type="EMBL" id="OMO80675.1"/>
    </source>
</evidence>
<dbReference type="AlphaFoldDB" id="A0A1R3IDQ0"/>
<evidence type="ECO:0000313" key="11">
    <source>
        <dbReference type="Proteomes" id="UP000188268"/>
    </source>
</evidence>
<evidence type="ECO:0000256" key="1">
    <source>
        <dbReference type="ARBA" id="ARBA00004229"/>
    </source>
</evidence>
<dbReference type="InterPro" id="IPR023614">
    <property type="entry name" value="Porin_dom_sf"/>
</dbReference>
<dbReference type="Gene3D" id="2.40.10.10">
    <property type="entry name" value="Trypsin-like serine proteases"/>
    <property type="match status" value="2"/>
</dbReference>
<evidence type="ECO:0000256" key="5">
    <source>
        <dbReference type="ARBA" id="ARBA00022670"/>
    </source>
</evidence>
<dbReference type="GO" id="GO:0009534">
    <property type="term" value="C:chloroplast thylakoid"/>
    <property type="evidence" value="ECO:0007669"/>
    <property type="project" value="UniProtKB-ARBA"/>
</dbReference>
<dbReference type="SUPFAM" id="SSF50156">
    <property type="entry name" value="PDZ domain-like"/>
    <property type="match status" value="1"/>
</dbReference>
<dbReference type="FunFam" id="2.40.10.10:FF:000001">
    <property type="entry name" value="Periplasmic serine protease DegS"/>
    <property type="match status" value="1"/>
</dbReference>
<dbReference type="PROSITE" id="PS50106">
    <property type="entry name" value="PDZ"/>
    <property type="match status" value="1"/>
</dbReference>
<dbReference type="InterPro" id="IPR043504">
    <property type="entry name" value="Peptidase_S1_PA_chymotrypsin"/>
</dbReference>
<dbReference type="InterPro" id="IPR001940">
    <property type="entry name" value="Peptidase_S1C"/>
</dbReference>
<dbReference type="Gene3D" id="2.40.160.10">
    <property type="entry name" value="Porin"/>
    <property type="match status" value="1"/>
</dbReference>
<dbReference type="InterPro" id="IPR036034">
    <property type="entry name" value="PDZ_sf"/>
</dbReference>
<evidence type="ECO:0000259" key="9">
    <source>
        <dbReference type="PROSITE" id="PS50106"/>
    </source>
</evidence>
<dbReference type="Pfam" id="PF13180">
    <property type="entry name" value="PDZ_2"/>
    <property type="match status" value="1"/>
</dbReference>
<evidence type="ECO:0000256" key="7">
    <source>
        <dbReference type="ARBA" id="ARBA00022825"/>
    </source>
</evidence>
<sequence length="723" mass="79101">MRQRNLKRTTEIARTLESPYNIFFGKQALKCLFQDYFEDARHFSTMFMLKPIDDPHVDIVATVAGPFDLKFDEEKIIYKALFRWQSDVGDPRTFMELFVSNSDPVLQMRSSAYCPIYRCGAFFILPLPLQKRETAEDYGTMGLRYDSKQLSAGVTVMPFAIKHELAKSAWLVSKLGSLTFGVQYEPQHCNLGDMKHNNLSNWSCAIGYGVESSSPLSPSFNFSFEIAKCSQFIASFYQHLIVQRKVQNPLEDDDKVITNYLDFGIELQTRMDDTKTVISNNNISDSTFQVAASWQLNKNFLFKGKVGPLSSSMALAFKSWWKPAFTFNISATRNHISGATGYGFGLRVENIREASNCVRPSALDSIFLLCASLALSFSFFLTDVGPASAFVVTTPRKLQSDELATVRLFQENTPSVVYITNLAVRQDAFTLDVLEVPQGSGSGFVWDKDGHIVTNYHVIRGASDLKVTLADQSTYDAKVVGFDQDKDVAVLHVDAPKDKLRPIPIGISADLLVGQKVFAIGNPFGLDHTLTTGVISGLRREISSAATGRPIQDVIQTDAAINPGNSGGPLLDSSGNLIGINTAIYSPSGASSGVGFSIPVDTVGGIVDQLVKYGKVTRPILGIKFAPDQSVEQLGVSGVLVLDAPANGPAGKAGLLPTKRDAYGRLILGDIITSVNGKKVTSGSDLYRILDQCKVGDEVTVEVLRGDHKEKISVILEPKPDES</sequence>
<dbReference type="GO" id="GO:0004252">
    <property type="term" value="F:serine-type endopeptidase activity"/>
    <property type="evidence" value="ECO:0007669"/>
    <property type="project" value="InterPro"/>
</dbReference>
<comment type="subcellular location">
    <subcellularLocation>
        <location evidence="1">Plastid</location>
        <location evidence="1">Chloroplast</location>
    </subcellularLocation>
</comment>
<dbReference type="EMBL" id="AWWV01010270">
    <property type="protein sequence ID" value="OMO80675.1"/>
    <property type="molecule type" value="Genomic_DNA"/>
</dbReference>
<dbReference type="GO" id="GO:0010206">
    <property type="term" value="P:photosystem II repair"/>
    <property type="evidence" value="ECO:0007669"/>
    <property type="project" value="UniProtKB-ARBA"/>
</dbReference>